<keyword evidence="2" id="KW-1133">Transmembrane helix</keyword>
<feature type="transmembrane region" description="Helical" evidence="2">
    <location>
        <begin position="210"/>
        <end position="237"/>
    </location>
</feature>
<reference evidence="4" key="1">
    <citation type="journal article" date="2021" name="Microorganisms">
        <title>Acidisoma silvae sp. nov. and Acidisomacellulosilytica sp. nov., Two Acidophilic Bacteria Isolated from Decaying Wood, Hydrolyzing Cellulose and Producing Poly-3-hydroxybutyrate.</title>
        <authorList>
            <person name="Mieszkin S."/>
            <person name="Pouder E."/>
            <person name="Uroz S."/>
            <person name="Simon-Colin C."/>
            <person name="Alain K."/>
        </authorList>
    </citation>
    <scope>NUCLEOTIDE SEQUENCE</scope>
    <source>
        <strain evidence="4">HW T2.11</strain>
    </source>
</reference>
<feature type="transmembrane region" description="Helical" evidence="2">
    <location>
        <begin position="111"/>
        <end position="131"/>
    </location>
</feature>
<evidence type="ECO:0000256" key="1">
    <source>
        <dbReference type="ARBA" id="ARBA00004167"/>
    </source>
</evidence>
<accession>A0A963YTV6</accession>
<keyword evidence="5" id="KW-1185">Reference proteome</keyword>
<feature type="domain" description="Band 7" evidence="3">
    <location>
        <begin position="317"/>
        <end position="536"/>
    </location>
</feature>
<gene>
    <name evidence="4" type="ORF">ASILVAE211_17305</name>
</gene>
<evidence type="ECO:0000313" key="4">
    <source>
        <dbReference type="EMBL" id="MCB8876955.1"/>
    </source>
</evidence>
<dbReference type="InterPro" id="IPR036013">
    <property type="entry name" value="Band_7/SPFH_dom_sf"/>
</dbReference>
<evidence type="ECO:0000313" key="5">
    <source>
        <dbReference type="Proteomes" id="UP000708298"/>
    </source>
</evidence>
<comment type="subcellular location">
    <subcellularLocation>
        <location evidence="1">Membrane</location>
        <topology evidence="1">Single-pass membrane protein</topology>
    </subcellularLocation>
</comment>
<dbReference type="Gene3D" id="3.30.479.30">
    <property type="entry name" value="Band 7 domain"/>
    <property type="match status" value="1"/>
</dbReference>
<evidence type="ECO:0000259" key="3">
    <source>
        <dbReference type="Pfam" id="PF01145"/>
    </source>
</evidence>
<feature type="transmembrane region" description="Helical" evidence="2">
    <location>
        <begin position="143"/>
        <end position="162"/>
    </location>
</feature>
<feature type="transmembrane region" description="Helical" evidence="2">
    <location>
        <begin position="70"/>
        <end position="90"/>
    </location>
</feature>
<keyword evidence="2" id="KW-0472">Membrane</keyword>
<sequence length="642" mass="67527">MHLPNDGDEVTSLSVIPAFSDSRRVARPLRWISIAYALCLLALLAALVWMRHHHGALPVFADLTHDGLTGALIAGLTVTLTALLSCLLILSGRARSLAANAITRPSAVSSLAGWPQGLLLLTGMLAAALALRSLPPSALPPIFANWPVLTGILAVPAFAFLIGERCVGAIPAVCFPERDPLAALLRLPAAVLLAYAALLAARGIGVPLGAWAAVLIQAYIGLVAAELALRTLAIWFLPPRAPMAARAMIGSAAASLLQPGHMQLGKAAEKLKTQFGIDITRSWAISYARTAAAPVLLGLLLFTWCLSGVVRVGLDARGSYERFGAPVAMLEPGLHILLPWPFGRVRMVEYGVVHAVALDSTVAGGTTATTSLGVADLSTADGPPPPSANRLWDQQFANETSYIIASAIGSRQSFETASVSINVLYRVGLTDADARAALYSMVDPASLVRSIAGRELAHFFVDRTLSEVLGERNEEIATGLRTAVQQDLDAQHSGLEVLSLIVESLHPPGGAAIAYRGVQTAQIIASMQYSQEQGRAHTTLSAALSSAHNMRVVAEATAAERVDSALGEQSRADADSLAHRAGGRAFLLERYFHDLKTALAQGDVEIVDHRLDHATAAIFDLRAPAGTSTASMPAPNAAYTPP</sequence>
<evidence type="ECO:0000256" key="2">
    <source>
        <dbReference type="SAM" id="Phobius"/>
    </source>
</evidence>
<dbReference type="Pfam" id="PF01145">
    <property type="entry name" value="Band_7"/>
    <property type="match status" value="1"/>
</dbReference>
<dbReference type="EMBL" id="JAESVB010000009">
    <property type="protein sequence ID" value="MCB8876955.1"/>
    <property type="molecule type" value="Genomic_DNA"/>
</dbReference>
<dbReference type="RefSeq" id="WP_227322613.1">
    <property type="nucleotide sequence ID" value="NZ_JAESVB010000009.1"/>
</dbReference>
<feature type="transmembrane region" description="Helical" evidence="2">
    <location>
        <begin position="31"/>
        <end position="50"/>
    </location>
</feature>
<dbReference type="GO" id="GO:0016020">
    <property type="term" value="C:membrane"/>
    <property type="evidence" value="ECO:0007669"/>
    <property type="project" value="UniProtKB-SubCell"/>
</dbReference>
<proteinExistence type="predicted"/>
<dbReference type="AlphaFoldDB" id="A0A963YTV6"/>
<feature type="transmembrane region" description="Helical" evidence="2">
    <location>
        <begin position="183"/>
        <end position="204"/>
    </location>
</feature>
<feature type="transmembrane region" description="Helical" evidence="2">
    <location>
        <begin position="291"/>
        <end position="314"/>
    </location>
</feature>
<dbReference type="Proteomes" id="UP000708298">
    <property type="component" value="Unassembled WGS sequence"/>
</dbReference>
<name>A0A963YTV6_9PROT</name>
<dbReference type="InterPro" id="IPR001107">
    <property type="entry name" value="Band_7"/>
</dbReference>
<comment type="caution">
    <text evidence="4">The sequence shown here is derived from an EMBL/GenBank/DDBJ whole genome shotgun (WGS) entry which is preliminary data.</text>
</comment>
<dbReference type="SUPFAM" id="SSF117892">
    <property type="entry name" value="Band 7/SPFH domain"/>
    <property type="match status" value="1"/>
</dbReference>
<organism evidence="4 5">
    <name type="scientific">Acidisoma silvae</name>
    <dbReference type="NCBI Taxonomy" id="2802396"/>
    <lineage>
        <taxon>Bacteria</taxon>
        <taxon>Pseudomonadati</taxon>
        <taxon>Pseudomonadota</taxon>
        <taxon>Alphaproteobacteria</taxon>
        <taxon>Acetobacterales</taxon>
        <taxon>Acidocellaceae</taxon>
        <taxon>Acidisoma</taxon>
    </lineage>
</organism>
<reference evidence="4" key="2">
    <citation type="submission" date="2021-01" db="EMBL/GenBank/DDBJ databases">
        <authorList>
            <person name="Mieszkin S."/>
            <person name="Pouder E."/>
            <person name="Alain K."/>
        </authorList>
    </citation>
    <scope>NUCLEOTIDE SEQUENCE</scope>
    <source>
        <strain evidence="4">HW T2.11</strain>
    </source>
</reference>
<protein>
    <recommendedName>
        <fullName evidence="3">Band 7 domain-containing protein</fullName>
    </recommendedName>
</protein>
<keyword evidence="2" id="KW-0812">Transmembrane</keyword>